<dbReference type="GO" id="GO:0009865">
    <property type="term" value="P:pollen tube adhesion"/>
    <property type="evidence" value="ECO:0007669"/>
    <property type="project" value="TreeGrafter"/>
</dbReference>
<evidence type="ECO:0000313" key="4">
    <source>
        <dbReference type="RefSeq" id="XP_030515119.1"/>
    </source>
</evidence>
<dbReference type="OrthoDB" id="1601230at2759"/>
<name>A0A8B8MYZ1_9MYRT</name>
<dbReference type="Pfam" id="PF07876">
    <property type="entry name" value="Dabb"/>
    <property type="match status" value="1"/>
</dbReference>
<dbReference type="PANTHER" id="PTHR33178:SF10">
    <property type="entry name" value="STRESS-RESPONSE A_B BARREL DOMAIN-CONTAINING PROTEIN"/>
    <property type="match status" value="1"/>
</dbReference>
<organism evidence="3 4">
    <name type="scientific">Rhodamnia argentea</name>
    <dbReference type="NCBI Taxonomy" id="178133"/>
    <lineage>
        <taxon>Eukaryota</taxon>
        <taxon>Viridiplantae</taxon>
        <taxon>Streptophyta</taxon>
        <taxon>Embryophyta</taxon>
        <taxon>Tracheophyta</taxon>
        <taxon>Spermatophyta</taxon>
        <taxon>Magnoliopsida</taxon>
        <taxon>eudicotyledons</taxon>
        <taxon>Gunneridae</taxon>
        <taxon>Pentapetalae</taxon>
        <taxon>rosids</taxon>
        <taxon>malvids</taxon>
        <taxon>Myrtales</taxon>
        <taxon>Myrtaceae</taxon>
        <taxon>Myrtoideae</taxon>
        <taxon>Myrteae</taxon>
        <taxon>Australasian group</taxon>
        <taxon>Rhodamnia</taxon>
    </lineage>
</organism>
<reference evidence="4" key="1">
    <citation type="submission" date="2025-08" db="UniProtKB">
        <authorList>
            <consortium name="RefSeq"/>
        </authorList>
    </citation>
    <scope>IDENTIFICATION</scope>
    <source>
        <tissue evidence="4">Leaf</tissue>
    </source>
</reference>
<dbReference type="InterPro" id="IPR044662">
    <property type="entry name" value="HS1/DABB1-like"/>
</dbReference>
<comment type="subunit">
    <text evidence="1">Homodimer.</text>
</comment>
<evidence type="ECO:0000256" key="1">
    <source>
        <dbReference type="ARBA" id="ARBA00011738"/>
    </source>
</evidence>
<dbReference type="Proteomes" id="UP000827889">
    <property type="component" value="Chromosome 6"/>
</dbReference>
<dbReference type="RefSeq" id="XP_030515119.1">
    <property type="nucleotide sequence ID" value="XM_030659259.2"/>
</dbReference>
<accession>A0A8B8MYZ1</accession>
<protein>
    <submittedName>
        <fullName evidence="4">Stress-response A/B barrel domain-containing protein HS1-like</fullName>
    </submittedName>
</protein>
<gene>
    <name evidence="4" type="primary">LOC115728852</name>
</gene>
<dbReference type="PROSITE" id="PS51502">
    <property type="entry name" value="S_R_A_B_BARREL"/>
    <property type="match status" value="1"/>
</dbReference>
<evidence type="ECO:0000313" key="3">
    <source>
        <dbReference type="Proteomes" id="UP000827889"/>
    </source>
</evidence>
<dbReference type="GeneID" id="115728852"/>
<keyword evidence="3" id="KW-1185">Reference proteome</keyword>
<dbReference type="Gene3D" id="3.30.70.100">
    <property type="match status" value="1"/>
</dbReference>
<dbReference type="PANTHER" id="PTHR33178">
    <property type="match status" value="1"/>
</dbReference>
<dbReference type="KEGG" id="rarg:115728852"/>
<evidence type="ECO:0000259" key="2">
    <source>
        <dbReference type="PROSITE" id="PS51502"/>
    </source>
</evidence>
<dbReference type="AlphaFoldDB" id="A0A8B8MYZ1"/>
<dbReference type="InterPro" id="IPR011008">
    <property type="entry name" value="Dimeric_a/b-barrel"/>
</dbReference>
<feature type="domain" description="Stress-response A/B barrel" evidence="2">
    <location>
        <begin position="8"/>
        <end position="102"/>
    </location>
</feature>
<sequence length="109" mass="12548">MEEEKGVVKRALLLKFKDEIAPDQIEQLVKGQSRLVDLIEPLKSFHWGRSVSIGNSPQGFTHIFEFVFESAEGIAEYTAHPAHVEFSNRYGPYIDDFVMIDYKPTIFRT</sequence>
<dbReference type="InterPro" id="IPR013097">
    <property type="entry name" value="Dabb"/>
</dbReference>
<proteinExistence type="predicted"/>
<dbReference type="SMART" id="SM00886">
    <property type="entry name" value="Dabb"/>
    <property type="match status" value="1"/>
</dbReference>
<dbReference type="SUPFAM" id="SSF54909">
    <property type="entry name" value="Dimeric alpha+beta barrel"/>
    <property type="match status" value="1"/>
</dbReference>